<dbReference type="SUPFAM" id="SSF52096">
    <property type="entry name" value="ClpP/crotonase"/>
    <property type="match status" value="1"/>
</dbReference>
<dbReference type="Gene3D" id="3.90.226.10">
    <property type="entry name" value="2-enoyl-CoA Hydratase, Chain A, domain 1"/>
    <property type="match status" value="1"/>
</dbReference>
<dbReference type="OrthoDB" id="5936191at2"/>
<dbReference type="KEGG" id="niy:FQ775_15820"/>
<dbReference type="EMBL" id="CP042301">
    <property type="protein sequence ID" value="QDZ03372.1"/>
    <property type="molecule type" value="Genomic_DNA"/>
</dbReference>
<keyword evidence="2" id="KW-1185">Reference proteome</keyword>
<protein>
    <recommendedName>
        <fullName evidence="3">Periplasmic protein-like protein</fullName>
    </recommendedName>
</protein>
<proteinExistence type="predicted"/>
<gene>
    <name evidence="1" type="ORF">FQ775_15820</name>
</gene>
<evidence type="ECO:0000313" key="2">
    <source>
        <dbReference type="Proteomes" id="UP000321389"/>
    </source>
</evidence>
<accession>A0A5B8L6H0</accession>
<reference evidence="1" key="1">
    <citation type="submission" date="2020-04" db="EMBL/GenBank/DDBJ databases">
        <title>Nitratireductor sp. nov. isolated from mangrove soil.</title>
        <authorList>
            <person name="Ye Y."/>
        </authorList>
    </citation>
    <scope>NUCLEOTIDE SEQUENCE</scope>
    <source>
        <strain evidence="1">SY7</strain>
    </source>
</reference>
<sequence length="263" mass="28319">MRAALARYFARFDEGEVIRWAFRGLLIGAIGVLALDLNDMTRANRTGSARVPTEVTAPMLPPAVITRDGEAPVTVDPRDHVTGDEERLRLPITFTLEPGGVLSATGFVDVGARKRFAEELQQRGEYVRSVALNSPGGSLDDAIAISRLIRERGLATRVEDGAFCASSCPLMLAGGVARRVGEKAAVGVHQFYAISGAPVEPEQAMADAQVTTARISRHLSEMGVDPALWLHALDTPPRALYYLTMDEMRGFGLTTDQSLAASQ</sequence>
<dbReference type="AlphaFoldDB" id="A0A5B8L6H0"/>
<organism evidence="1 2">
    <name type="scientific">Nitratireductor mangrovi</name>
    <dbReference type="NCBI Taxonomy" id="2599600"/>
    <lineage>
        <taxon>Bacteria</taxon>
        <taxon>Pseudomonadati</taxon>
        <taxon>Pseudomonadota</taxon>
        <taxon>Alphaproteobacteria</taxon>
        <taxon>Hyphomicrobiales</taxon>
        <taxon>Phyllobacteriaceae</taxon>
        <taxon>Nitratireductor</taxon>
    </lineage>
</organism>
<evidence type="ECO:0000313" key="1">
    <source>
        <dbReference type="EMBL" id="QDZ03372.1"/>
    </source>
</evidence>
<dbReference type="Proteomes" id="UP000321389">
    <property type="component" value="Chromosome"/>
</dbReference>
<name>A0A5B8L6H0_9HYPH</name>
<dbReference type="InterPro" id="IPR029045">
    <property type="entry name" value="ClpP/crotonase-like_dom_sf"/>
</dbReference>
<evidence type="ECO:0008006" key="3">
    <source>
        <dbReference type="Google" id="ProtNLM"/>
    </source>
</evidence>